<dbReference type="PANTHER" id="PTHR32071">
    <property type="entry name" value="TRANSCRIPTIONAL REGULATORY PROTEIN"/>
    <property type="match status" value="1"/>
</dbReference>
<keyword evidence="3" id="KW-0418">Kinase</keyword>
<protein>
    <submittedName>
        <fullName evidence="9">Transcription antiterminator BglG</fullName>
    </submittedName>
</protein>
<name>A0A430AYA6_9ENTE</name>
<evidence type="ECO:0000259" key="6">
    <source>
        <dbReference type="PROSITE" id="PS50045"/>
    </source>
</evidence>
<evidence type="ECO:0000256" key="2">
    <source>
        <dbReference type="ARBA" id="ARBA00022741"/>
    </source>
</evidence>
<dbReference type="OrthoDB" id="9771372at2"/>
<dbReference type="GO" id="GO:0003677">
    <property type="term" value="F:DNA binding"/>
    <property type="evidence" value="ECO:0007669"/>
    <property type="project" value="UniProtKB-KW"/>
</dbReference>
<evidence type="ECO:0000256" key="1">
    <source>
        <dbReference type="ARBA" id="ARBA00022679"/>
    </source>
</evidence>
<dbReference type="Pfam" id="PF00158">
    <property type="entry name" value="Sigma54_activat"/>
    <property type="match status" value="1"/>
</dbReference>
<dbReference type="Gene3D" id="1.10.1790.10">
    <property type="entry name" value="PRD domain"/>
    <property type="match status" value="2"/>
</dbReference>
<organism evidence="9 10">
    <name type="scientific">Vagococcus elongatus</name>
    <dbReference type="NCBI Taxonomy" id="180344"/>
    <lineage>
        <taxon>Bacteria</taxon>
        <taxon>Bacillati</taxon>
        <taxon>Bacillota</taxon>
        <taxon>Bacilli</taxon>
        <taxon>Lactobacillales</taxon>
        <taxon>Enterococcaceae</taxon>
        <taxon>Vagococcus</taxon>
    </lineage>
</organism>
<dbReference type="CDD" id="cd00009">
    <property type="entry name" value="AAA"/>
    <property type="match status" value="1"/>
</dbReference>
<dbReference type="GO" id="GO:0005524">
    <property type="term" value="F:ATP binding"/>
    <property type="evidence" value="ECO:0007669"/>
    <property type="project" value="UniProtKB-KW"/>
</dbReference>
<dbReference type="InterPro" id="IPR036634">
    <property type="entry name" value="PRD_sf"/>
</dbReference>
<keyword evidence="5" id="KW-0238">DNA-binding</keyword>
<keyword evidence="10" id="KW-1185">Reference proteome</keyword>
<proteinExistence type="predicted"/>
<dbReference type="InterPro" id="IPR036662">
    <property type="entry name" value="PTS_EIIA_man-typ_sf"/>
</dbReference>
<dbReference type="Gene3D" id="3.40.50.300">
    <property type="entry name" value="P-loop containing nucleotide triphosphate hydrolases"/>
    <property type="match status" value="1"/>
</dbReference>
<dbReference type="RefSeq" id="WP_126808025.1">
    <property type="nucleotide sequence ID" value="NZ_NGKA01000006.1"/>
</dbReference>
<feature type="domain" description="PRD" evidence="8">
    <location>
        <begin position="827"/>
        <end position="932"/>
    </location>
</feature>
<dbReference type="PROSITE" id="PS51372">
    <property type="entry name" value="PRD_2"/>
    <property type="match status" value="2"/>
</dbReference>
<dbReference type="SMART" id="SM00382">
    <property type="entry name" value="AAA"/>
    <property type="match status" value="1"/>
</dbReference>
<comment type="caution">
    <text evidence="9">The sequence shown here is derived from an EMBL/GenBank/DDBJ whole genome shotgun (WGS) entry which is preliminary data.</text>
</comment>
<dbReference type="PROSITE" id="PS50045">
    <property type="entry name" value="SIGMA54_INTERACT_4"/>
    <property type="match status" value="1"/>
</dbReference>
<dbReference type="InterPro" id="IPR027417">
    <property type="entry name" value="P-loop_NTPase"/>
</dbReference>
<keyword evidence="1" id="KW-0808">Transferase</keyword>
<evidence type="ECO:0000313" key="9">
    <source>
        <dbReference type="EMBL" id="RSU13029.1"/>
    </source>
</evidence>
<dbReference type="AlphaFoldDB" id="A0A430AYA6"/>
<feature type="domain" description="PRD" evidence="8">
    <location>
        <begin position="453"/>
        <end position="561"/>
    </location>
</feature>
<dbReference type="CDD" id="cd00006">
    <property type="entry name" value="PTS_IIA_man"/>
    <property type="match status" value="1"/>
</dbReference>
<evidence type="ECO:0000256" key="4">
    <source>
        <dbReference type="ARBA" id="ARBA00022840"/>
    </source>
</evidence>
<evidence type="ECO:0000313" key="10">
    <source>
        <dbReference type="Proteomes" id="UP000287605"/>
    </source>
</evidence>
<dbReference type="PROSITE" id="PS51096">
    <property type="entry name" value="PTS_EIIA_TYPE_4"/>
    <property type="match status" value="1"/>
</dbReference>
<dbReference type="Gene3D" id="3.40.50.510">
    <property type="entry name" value="Phosphotransferase system, mannose-type IIA component"/>
    <property type="match status" value="1"/>
</dbReference>
<dbReference type="EMBL" id="NGKA01000006">
    <property type="protein sequence ID" value="RSU13029.1"/>
    <property type="molecule type" value="Genomic_DNA"/>
</dbReference>
<evidence type="ECO:0000259" key="8">
    <source>
        <dbReference type="PROSITE" id="PS51372"/>
    </source>
</evidence>
<evidence type="ECO:0000256" key="3">
    <source>
        <dbReference type="ARBA" id="ARBA00022777"/>
    </source>
</evidence>
<dbReference type="Proteomes" id="UP000287605">
    <property type="component" value="Unassembled WGS sequence"/>
</dbReference>
<dbReference type="SUPFAM" id="SSF46785">
    <property type="entry name" value="Winged helix' DNA-binding domain"/>
    <property type="match status" value="1"/>
</dbReference>
<feature type="domain" description="PTS EIIA type-4" evidence="7">
    <location>
        <begin position="562"/>
        <end position="695"/>
    </location>
</feature>
<dbReference type="SUPFAM" id="SSF63520">
    <property type="entry name" value="PTS-regulatory domain, PRD"/>
    <property type="match status" value="2"/>
</dbReference>
<dbReference type="InterPro" id="IPR002078">
    <property type="entry name" value="Sigma_54_int"/>
</dbReference>
<dbReference type="PANTHER" id="PTHR32071:SF90">
    <property type="entry name" value="TRANSCRIPTIONAL REGULATORY PROTEIN LEVR"/>
    <property type="match status" value="1"/>
</dbReference>
<reference evidence="9 10" key="1">
    <citation type="submission" date="2017-05" db="EMBL/GenBank/DDBJ databases">
        <title>Vagococcus spp. assemblies.</title>
        <authorList>
            <person name="Gulvik C.A."/>
        </authorList>
    </citation>
    <scope>NUCLEOTIDE SEQUENCE [LARGE SCALE GENOMIC DNA]</scope>
    <source>
        <strain evidence="9 10">CCUG 51432</strain>
    </source>
</reference>
<dbReference type="Pfam" id="PF00874">
    <property type="entry name" value="PRD"/>
    <property type="match status" value="2"/>
</dbReference>
<dbReference type="InterPro" id="IPR004701">
    <property type="entry name" value="PTS_EIIA_man-typ"/>
</dbReference>
<dbReference type="GO" id="GO:0009401">
    <property type="term" value="P:phosphoenolpyruvate-dependent sugar phosphotransferase system"/>
    <property type="evidence" value="ECO:0007669"/>
    <property type="project" value="InterPro"/>
</dbReference>
<gene>
    <name evidence="9" type="ORF">CBF29_05000</name>
</gene>
<accession>A0A430AYA6</accession>
<dbReference type="InterPro" id="IPR033887">
    <property type="entry name" value="PTS_IIA_man"/>
</dbReference>
<dbReference type="InterPro" id="IPR036390">
    <property type="entry name" value="WH_DNA-bd_sf"/>
</dbReference>
<sequence>MKRSDRVYTFVVERTSHLTATDFAESKGVTTEDVVKALNIQRPNASRDLNELVREGLVIKSNSRPVRYMVNFTAENILVNENKYEPEMKQSVFESLIGASQSLKISVEQAKAAVLYPPKGLNCLITGATGSGKSYFAKLMFEFAQENKLIDYDKQLIIFNCADYSHNTELLMSHLFGYAKGAFTGAEQEKEGLIYEADNSMLFLDEVHRLPPEGQEMIFYFMDHGTYNRLGETTKNRQANVRIICATTEEPASALLNTFIRRIPINIQLPNFNQRTPREKIDLTLRMFAIEAERIQRDIILTADVIKAIIGSVTFGNVGQLKSHVQLVCARGFLNHLGKEHLIIDVDGLPGELKKGLTEVVANRHMSMELAQLLEPKMVISPNQVDLSKTPDAYELPYDLYEWIGEKATILKGEGVPQEEIIGFVMEDIQEHLSRFYKNHGLTLGAENNLVELVDPELIELTKKIREIAIEDLQYDFQVNFIYALSLHISAYLRRAENGSQDLLESNESIKEIVRKCPKEYKVALMIKELLAEKYQVELPVEETDYLTLLIVSLKEDKSTQQIGIVVAAHGESTASSMAQVAMQLFGNENIAAVDMPVDMPPKEALELMVAAAEKVRSKSGILLLVDMGSLFTFEEEIMHRTGLKVKTIDMVTTALVLEAARKTKLIDTDLNRLFDSLKNFYGYSQVKREEKTAIAAKHIASGKNKAIVAICASGKGAAERMKSIISEQLGDYYQEDLTILPISVINMLETLNQIRSDYDLIAITGLVDPDIDIPYFSLEALLSGKAVEELQDLLLTETVELTSVEINESEARKLCQEGLESYFTFINPAKVIDPLWGFTDRVNAYFVPQASHSSYINVVMHMAGVLERAARHESLSAETEQVNAEKETKLYDIVVREIRELEEIFSLQFSEEEIFYTIQNIKNTLAKSSVSIKTTH</sequence>
<dbReference type="Pfam" id="PF03610">
    <property type="entry name" value="EIIA-man"/>
    <property type="match status" value="1"/>
</dbReference>
<evidence type="ECO:0000256" key="5">
    <source>
        <dbReference type="ARBA" id="ARBA00023125"/>
    </source>
</evidence>
<feature type="domain" description="Sigma-54 factor interaction" evidence="6">
    <location>
        <begin position="96"/>
        <end position="330"/>
    </location>
</feature>
<dbReference type="GO" id="GO:0016020">
    <property type="term" value="C:membrane"/>
    <property type="evidence" value="ECO:0007669"/>
    <property type="project" value="InterPro"/>
</dbReference>
<dbReference type="GO" id="GO:0016301">
    <property type="term" value="F:kinase activity"/>
    <property type="evidence" value="ECO:0007669"/>
    <property type="project" value="UniProtKB-KW"/>
</dbReference>
<dbReference type="SUPFAM" id="SSF52540">
    <property type="entry name" value="P-loop containing nucleoside triphosphate hydrolases"/>
    <property type="match status" value="1"/>
</dbReference>
<keyword evidence="4" id="KW-0067">ATP-binding</keyword>
<dbReference type="InterPro" id="IPR003593">
    <property type="entry name" value="AAA+_ATPase"/>
</dbReference>
<dbReference type="GO" id="GO:0006355">
    <property type="term" value="P:regulation of DNA-templated transcription"/>
    <property type="evidence" value="ECO:0007669"/>
    <property type="project" value="InterPro"/>
</dbReference>
<keyword evidence="2" id="KW-0547">Nucleotide-binding</keyword>
<evidence type="ECO:0000259" key="7">
    <source>
        <dbReference type="PROSITE" id="PS51096"/>
    </source>
</evidence>
<dbReference type="SUPFAM" id="SSF53062">
    <property type="entry name" value="PTS system fructose IIA component-like"/>
    <property type="match status" value="1"/>
</dbReference>
<dbReference type="InterPro" id="IPR011608">
    <property type="entry name" value="PRD"/>
</dbReference>